<sequence>MFAEERFYYFVYDTITFQNASSVGHVVEWLIALQSMIDNPFGIGLAMSGNSSTVTDQLRVGGENQYLIFGVQLGFIGMILYIATLFSGIWISLKTFRMVDDVMVARVAFVACTVKFGMLLPLFTSNAENFFYVSLLSWWMVGYSVKAYNKSIILNQEARKALTD</sequence>
<protein>
    <submittedName>
        <fullName evidence="2">Uncharacterized protein</fullName>
    </submittedName>
</protein>
<evidence type="ECO:0000256" key="1">
    <source>
        <dbReference type="SAM" id="Phobius"/>
    </source>
</evidence>
<dbReference type="Proteomes" id="UP000647339">
    <property type="component" value="Unassembled WGS sequence"/>
</dbReference>
<keyword evidence="1" id="KW-0472">Membrane</keyword>
<name>A0ABQ1UXC8_9BACT</name>
<feature type="transmembrane region" description="Helical" evidence="1">
    <location>
        <begin position="66"/>
        <end position="91"/>
    </location>
</feature>
<dbReference type="EMBL" id="BMIU01000006">
    <property type="protein sequence ID" value="GGF27646.1"/>
    <property type="molecule type" value="Genomic_DNA"/>
</dbReference>
<reference evidence="3" key="1">
    <citation type="journal article" date="2019" name="Int. J. Syst. Evol. Microbiol.">
        <title>The Global Catalogue of Microorganisms (GCM) 10K type strain sequencing project: providing services to taxonomists for standard genome sequencing and annotation.</title>
        <authorList>
            <consortium name="The Broad Institute Genomics Platform"/>
            <consortium name="The Broad Institute Genome Sequencing Center for Infectious Disease"/>
            <person name="Wu L."/>
            <person name="Ma J."/>
        </authorList>
    </citation>
    <scope>NUCLEOTIDE SEQUENCE [LARGE SCALE GENOMIC DNA]</scope>
    <source>
        <strain evidence="3">CGMCC 1.15407</strain>
    </source>
</reference>
<feature type="transmembrane region" description="Helical" evidence="1">
    <location>
        <begin position="103"/>
        <end position="124"/>
    </location>
</feature>
<proteinExistence type="predicted"/>
<organism evidence="2 3">
    <name type="scientific">Echinicola rosea</name>
    <dbReference type="NCBI Taxonomy" id="1807691"/>
    <lineage>
        <taxon>Bacteria</taxon>
        <taxon>Pseudomonadati</taxon>
        <taxon>Bacteroidota</taxon>
        <taxon>Cytophagia</taxon>
        <taxon>Cytophagales</taxon>
        <taxon>Cyclobacteriaceae</taxon>
        <taxon>Echinicola</taxon>
    </lineage>
</organism>
<gene>
    <name evidence="2" type="ORF">GCM10011339_14660</name>
</gene>
<comment type="caution">
    <text evidence="2">The sequence shown here is derived from an EMBL/GenBank/DDBJ whole genome shotgun (WGS) entry which is preliminary data.</text>
</comment>
<accession>A0ABQ1UXC8</accession>
<evidence type="ECO:0000313" key="3">
    <source>
        <dbReference type="Proteomes" id="UP000647339"/>
    </source>
</evidence>
<keyword evidence="3" id="KW-1185">Reference proteome</keyword>
<evidence type="ECO:0000313" key="2">
    <source>
        <dbReference type="EMBL" id="GGF27646.1"/>
    </source>
</evidence>
<keyword evidence="1" id="KW-0812">Transmembrane</keyword>
<keyword evidence="1" id="KW-1133">Transmembrane helix</keyword>